<evidence type="ECO:0000313" key="10">
    <source>
        <dbReference type="RefSeq" id="XP_015516855.1"/>
    </source>
</evidence>
<reference evidence="10" key="1">
    <citation type="submission" date="2025-08" db="UniProtKB">
        <authorList>
            <consortium name="RefSeq"/>
        </authorList>
    </citation>
    <scope>IDENTIFICATION</scope>
    <source>
        <tissue evidence="10">Thorax and Abdomen</tissue>
    </source>
</reference>
<dbReference type="Gene3D" id="3.30.160.60">
    <property type="entry name" value="Classic Zinc Finger"/>
    <property type="match status" value="1"/>
</dbReference>
<dbReference type="OrthoDB" id="191651at2759"/>
<dbReference type="GeneID" id="107222135"/>
<organism evidence="10">
    <name type="scientific">Neodiprion lecontei</name>
    <name type="common">Redheaded pine sawfly</name>
    <dbReference type="NCBI Taxonomy" id="441921"/>
    <lineage>
        <taxon>Eukaryota</taxon>
        <taxon>Metazoa</taxon>
        <taxon>Ecdysozoa</taxon>
        <taxon>Arthropoda</taxon>
        <taxon>Hexapoda</taxon>
        <taxon>Insecta</taxon>
        <taxon>Pterygota</taxon>
        <taxon>Neoptera</taxon>
        <taxon>Endopterygota</taxon>
        <taxon>Hymenoptera</taxon>
        <taxon>Tenthredinoidea</taxon>
        <taxon>Diprionidae</taxon>
        <taxon>Diprioninae</taxon>
        <taxon>Neodiprion</taxon>
    </lineage>
</organism>
<feature type="compositionally biased region" description="Basic and acidic residues" evidence="6">
    <location>
        <begin position="275"/>
        <end position="311"/>
    </location>
</feature>
<dbReference type="Pfam" id="PF06220">
    <property type="entry name" value="zf-U1"/>
    <property type="match status" value="1"/>
</dbReference>
<evidence type="ECO:0000256" key="2">
    <source>
        <dbReference type="ARBA" id="ARBA00022723"/>
    </source>
</evidence>
<evidence type="ECO:0000256" key="4">
    <source>
        <dbReference type="ARBA" id="ARBA00022833"/>
    </source>
</evidence>
<dbReference type="SMART" id="SM00456">
    <property type="entry name" value="WW"/>
    <property type="match status" value="1"/>
</dbReference>
<dbReference type="CDD" id="cd00201">
    <property type="entry name" value="WW"/>
    <property type="match status" value="1"/>
</dbReference>
<dbReference type="InterPro" id="IPR000690">
    <property type="entry name" value="Matrin/U1-C_Znf_C2H2"/>
</dbReference>
<dbReference type="SUPFAM" id="SSF51045">
    <property type="entry name" value="WW domain"/>
    <property type="match status" value="1"/>
</dbReference>
<dbReference type="PROSITE" id="PS50020">
    <property type="entry name" value="WW_DOMAIN_2"/>
    <property type="match status" value="1"/>
</dbReference>
<evidence type="ECO:0000259" key="7">
    <source>
        <dbReference type="PROSITE" id="PS50020"/>
    </source>
</evidence>
<dbReference type="GO" id="GO:0008270">
    <property type="term" value="F:zinc ion binding"/>
    <property type="evidence" value="ECO:0007669"/>
    <property type="project" value="UniProtKB-KW"/>
</dbReference>
<dbReference type="SMART" id="SM00451">
    <property type="entry name" value="ZnF_U1"/>
    <property type="match status" value="1"/>
</dbReference>
<dbReference type="FunCoup" id="A0A6J0BQR3">
    <property type="interactions" value="896"/>
</dbReference>
<keyword evidence="5" id="KW-0539">Nucleus</keyword>
<dbReference type="AlphaFoldDB" id="A0A6J0BQR3"/>
<comment type="subcellular location">
    <subcellularLocation>
        <location evidence="1">Nucleus</location>
    </subcellularLocation>
</comment>
<dbReference type="PANTHER" id="PTHR13173:SF10">
    <property type="entry name" value="WW DOMAIN-BINDING PROTEIN 4"/>
    <property type="match status" value="1"/>
</dbReference>
<evidence type="ECO:0000313" key="9">
    <source>
        <dbReference type="Proteomes" id="UP000829291"/>
    </source>
</evidence>
<evidence type="ECO:0000256" key="5">
    <source>
        <dbReference type="ARBA" id="ARBA00023242"/>
    </source>
</evidence>
<dbReference type="InterPro" id="IPR036236">
    <property type="entry name" value="Znf_C2H2_sf"/>
</dbReference>
<evidence type="ECO:0000256" key="3">
    <source>
        <dbReference type="ARBA" id="ARBA00022771"/>
    </source>
</evidence>
<name>A0A6J0BQR3_NEOLC</name>
<dbReference type="InterPro" id="IPR013085">
    <property type="entry name" value="U1-CZ_Znf_C2H2"/>
</dbReference>
<feature type="compositionally biased region" description="Pro residues" evidence="6">
    <location>
        <begin position="112"/>
        <end position="125"/>
    </location>
</feature>
<proteinExistence type="predicted"/>
<feature type="domain" description="Matrin-type" evidence="8">
    <location>
        <begin position="15"/>
        <end position="46"/>
    </location>
</feature>
<keyword evidence="2" id="KW-0479">Metal-binding</keyword>
<protein>
    <submittedName>
        <fullName evidence="10">WW domain-binding protein 4 isoform X1</fullName>
    </submittedName>
</protein>
<dbReference type="InterPro" id="IPR040023">
    <property type="entry name" value="WBP4"/>
</dbReference>
<dbReference type="RefSeq" id="XP_015516855.1">
    <property type="nucleotide sequence ID" value="XM_015661369.2"/>
</dbReference>
<evidence type="ECO:0000259" key="8">
    <source>
        <dbReference type="PROSITE" id="PS50171"/>
    </source>
</evidence>
<evidence type="ECO:0000256" key="6">
    <source>
        <dbReference type="SAM" id="MobiDB-lite"/>
    </source>
</evidence>
<dbReference type="Gene3D" id="2.20.70.10">
    <property type="match status" value="1"/>
</dbReference>
<dbReference type="GO" id="GO:0071011">
    <property type="term" value="C:precatalytic spliceosome"/>
    <property type="evidence" value="ECO:0007669"/>
    <property type="project" value="TreeGrafter"/>
</dbReference>
<dbReference type="Pfam" id="PF00397">
    <property type="entry name" value="WW"/>
    <property type="match status" value="1"/>
</dbReference>
<keyword evidence="3" id="KW-0863">Zinc-finger</keyword>
<dbReference type="PANTHER" id="PTHR13173">
    <property type="entry name" value="WW DOMAIN BINDING PROTEIN 4"/>
    <property type="match status" value="1"/>
</dbReference>
<feature type="region of interest" description="Disordered" evidence="6">
    <location>
        <begin position="103"/>
        <end position="208"/>
    </location>
</feature>
<dbReference type="InParanoid" id="A0A6J0BQR3"/>
<feature type="compositionally biased region" description="Basic residues" evidence="6">
    <location>
        <begin position="190"/>
        <end position="200"/>
    </location>
</feature>
<keyword evidence="9" id="KW-1185">Reference proteome</keyword>
<feature type="region of interest" description="Disordered" evidence="6">
    <location>
        <begin position="275"/>
        <end position="338"/>
    </location>
</feature>
<dbReference type="PROSITE" id="PS50171">
    <property type="entry name" value="ZF_MATRIN"/>
    <property type="match status" value="1"/>
</dbReference>
<evidence type="ECO:0000256" key="1">
    <source>
        <dbReference type="ARBA" id="ARBA00004123"/>
    </source>
</evidence>
<sequence length="416" mass="47598">MNSRRADYWKSQGRKFCDFCKCWIADNKPSIEFHEGGKKHKENVGKRLREIHKNSAKQAKQHRKFEDDIKKMETAAMAAYLKDVENNTTDLTAERIIREKLENAGKNDAAPPNVPKAPQLAPPEASPRYKNRQFHPTVGGAQTRGNKGNRGEREPQFDVDPCDPSSSSQPRSSSHKSGLPGASGDVKIQGKAKIKGKRVKKGSEDDAAKVRSQLFAQKLWYEAVSPEGYTYYWHIQTNESVWEPPAEGFATIAEQEEEAKELALQEELLAQIAKDEEKKKEETAEERRANAEREKYKEIRKQREEQEHAVEPDDDEDQSPSVPYRRDYSVPERPQPYGTWKTVQVIEKKPVDLQLPKHEFVAVSVPSLEREAPQRIFKEKTISRVDAGDSDEETVPSTFKKRKFGNKNVRKRLDDD</sequence>
<feature type="domain" description="WW" evidence="7">
    <location>
        <begin position="220"/>
        <end position="247"/>
    </location>
</feature>
<dbReference type="InterPro" id="IPR036020">
    <property type="entry name" value="WW_dom_sf"/>
</dbReference>
<dbReference type="GO" id="GO:0003723">
    <property type="term" value="F:RNA binding"/>
    <property type="evidence" value="ECO:0007669"/>
    <property type="project" value="TreeGrafter"/>
</dbReference>
<keyword evidence="4" id="KW-0862">Zinc</keyword>
<accession>A0A6J0BQR3</accession>
<dbReference type="InterPro" id="IPR001202">
    <property type="entry name" value="WW_dom"/>
</dbReference>
<dbReference type="SUPFAM" id="SSF57667">
    <property type="entry name" value="beta-beta-alpha zinc fingers"/>
    <property type="match status" value="1"/>
</dbReference>
<dbReference type="InterPro" id="IPR003604">
    <property type="entry name" value="Matrin/U1-like-C_Znf_C2H2"/>
</dbReference>
<dbReference type="KEGG" id="nlo:107222135"/>
<gene>
    <name evidence="10" type="primary">LOC107222135</name>
</gene>
<feature type="compositionally biased region" description="Low complexity" evidence="6">
    <location>
        <begin position="165"/>
        <end position="177"/>
    </location>
</feature>
<dbReference type="GO" id="GO:0000398">
    <property type="term" value="P:mRNA splicing, via spliceosome"/>
    <property type="evidence" value="ECO:0007669"/>
    <property type="project" value="InterPro"/>
</dbReference>
<dbReference type="Proteomes" id="UP000829291">
    <property type="component" value="Chromosome 3"/>
</dbReference>